<dbReference type="GO" id="GO:0004649">
    <property type="term" value="F:poly(ADP-ribose) glycohydrolase activity"/>
    <property type="evidence" value="ECO:0007669"/>
    <property type="project" value="InterPro"/>
</dbReference>
<organism evidence="5">
    <name type="scientific">Hymenolepis diminuta</name>
    <name type="common">Rat tapeworm</name>
    <dbReference type="NCBI Taxonomy" id="6216"/>
    <lineage>
        <taxon>Eukaryota</taxon>
        <taxon>Metazoa</taxon>
        <taxon>Spiralia</taxon>
        <taxon>Lophotrochozoa</taxon>
        <taxon>Platyhelminthes</taxon>
        <taxon>Cestoda</taxon>
        <taxon>Eucestoda</taxon>
        <taxon>Cyclophyllidea</taxon>
        <taxon>Hymenolepididae</taxon>
        <taxon>Hymenolepis</taxon>
    </lineage>
</organism>
<accession>A0A158QFF7</accession>
<dbReference type="GO" id="GO:0009225">
    <property type="term" value="P:nucleotide-sugar metabolic process"/>
    <property type="evidence" value="ECO:0007669"/>
    <property type="project" value="TreeGrafter"/>
</dbReference>
<dbReference type="GO" id="GO:0005634">
    <property type="term" value="C:nucleus"/>
    <property type="evidence" value="ECO:0007669"/>
    <property type="project" value="TreeGrafter"/>
</dbReference>
<dbReference type="InterPro" id="IPR046372">
    <property type="entry name" value="PARG_cat_C"/>
</dbReference>
<dbReference type="GO" id="GO:0006412">
    <property type="term" value="P:translation"/>
    <property type="evidence" value="ECO:0007669"/>
    <property type="project" value="InterPro"/>
</dbReference>
<evidence type="ECO:0000256" key="1">
    <source>
        <dbReference type="PIRSR" id="PIRSR607724-2"/>
    </source>
</evidence>
<dbReference type="Pfam" id="PF05046">
    <property type="entry name" value="Img2"/>
    <property type="match status" value="1"/>
</dbReference>
<feature type="domain" description="PARG catalytic Macro" evidence="2">
    <location>
        <begin position="242"/>
        <end position="422"/>
    </location>
</feature>
<dbReference type="GO" id="GO:1990966">
    <property type="term" value="P:ATP generation from poly-ADP-D-ribose"/>
    <property type="evidence" value="ECO:0007669"/>
    <property type="project" value="TreeGrafter"/>
</dbReference>
<gene>
    <name evidence="3" type="ORF">HDID_LOCUS8802</name>
</gene>
<reference evidence="5" key="1">
    <citation type="submission" date="2016-04" db="UniProtKB">
        <authorList>
            <consortium name="WormBaseParasite"/>
        </authorList>
    </citation>
    <scope>IDENTIFICATION</scope>
</reference>
<dbReference type="InterPro" id="IPR007724">
    <property type="entry name" value="Poly_GlycHdrlase"/>
</dbReference>
<dbReference type="Pfam" id="PF05028">
    <property type="entry name" value="PARG_cat_C"/>
    <property type="match status" value="1"/>
</dbReference>
<dbReference type="GO" id="GO:0005737">
    <property type="term" value="C:cytoplasm"/>
    <property type="evidence" value="ECO:0007669"/>
    <property type="project" value="TreeGrafter"/>
</dbReference>
<dbReference type="WBParaSite" id="HDID_0000880401-mRNA-1">
    <property type="protein sequence ID" value="HDID_0000880401-mRNA-1"/>
    <property type="gene ID" value="HDID_0000880401"/>
</dbReference>
<proteinExistence type="predicted"/>
<feature type="binding site" evidence="1">
    <location>
        <position position="265"/>
    </location>
    <ligand>
        <name>substrate</name>
    </ligand>
</feature>
<dbReference type="AlphaFoldDB" id="A0A158QFF7"/>
<dbReference type="OrthoDB" id="1937899at2759"/>
<evidence type="ECO:0000313" key="4">
    <source>
        <dbReference type="Proteomes" id="UP000274504"/>
    </source>
</evidence>
<dbReference type="PANTHER" id="PTHR12837">
    <property type="entry name" value="POLY ADP-RIBOSE GLYCOHYDROLASE"/>
    <property type="match status" value="1"/>
</dbReference>
<dbReference type="GO" id="GO:0005840">
    <property type="term" value="C:ribosome"/>
    <property type="evidence" value="ECO:0007669"/>
    <property type="project" value="InterPro"/>
</dbReference>
<dbReference type="GO" id="GO:0006282">
    <property type="term" value="P:regulation of DNA repair"/>
    <property type="evidence" value="ECO:0007669"/>
    <property type="project" value="InterPro"/>
</dbReference>
<feature type="binding site" evidence="1">
    <location>
        <position position="320"/>
    </location>
    <ligand>
        <name>substrate</name>
    </ligand>
</feature>
<name>A0A158QFF7_HYMDI</name>
<reference evidence="3 4" key="2">
    <citation type="submission" date="2018-11" db="EMBL/GenBank/DDBJ databases">
        <authorList>
            <consortium name="Pathogen Informatics"/>
        </authorList>
    </citation>
    <scope>NUCLEOTIDE SEQUENCE [LARGE SCALE GENOMIC DNA]</scope>
</reference>
<dbReference type="PANTHER" id="PTHR12837:SF0">
    <property type="entry name" value="POLY(ADP-RIBOSE) GLYCOHYDROLASE"/>
    <property type="match status" value="1"/>
</dbReference>
<dbReference type="EMBL" id="UYSG01011146">
    <property type="protein sequence ID" value="VDL61120.1"/>
    <property type="molecule type" value="Genomic_DNA"/>
</dbReference>
<dbReference type="GO" id="GO:0005975">
    <property type="term" value="P:carbohydrate metabolic process"/>
    <property type="evidence" value="ECO:0007669"/>
    <property type="project" value="InterPro"/>
</dbReference>
<evidence type="ECO:0000259" key="2">
    <source>
        <dbReference type="Pfam" id="PF05028"/>
    </source>
</evidence>
<feature type="binding site" evidence="1">
    <location>
        <position position="279"/>
    </location>
    <ligand>
        <name>substrate</name>
    </ligand>
</feature>
<protein>
    <submittedName>
        <fullName evidence="5">Poly(ADP-ribose) glycohydrolase</fullName>
    </submittedName>
</protein>
<dbReference type="STRING" id="6216.A0A158QFF7"/>
<dbReference type="Gene3D" id="3.30.780.10">
    <property type="entry name" value="SUI1-like domain"/>
    <property type="match status" value="1"/>
</dbReference>
<dbReference type="GO" id="GO:0003735">
    <property type="term" value="F:structural constituent of ribosome"/>
    <property type="evidence" value="ECO:0007669"/>
    <property type="project" value="InterPro"/>
</dbReference>
<evidence type="ECO:0000313" key="3">
    <source>
        <dbReference type="EMBL" id="VDL61120.1"/>
    </source>
</evidence>
<dbReference type="InterPro" id="IPR007740">
    <property type="entry name" value="Ribosomal_mL49"/>
</dbReference>
<evidence type="ECO:0000313" key="5">
    <source>
        <dbReference type="WBParaSite" id="HDID_0000880401-mRNA-1"/>
    </source>
</evidence>
<sequence>MCSGPNTYKRQLTLLESFGTSGKKIRDDTSMNSVTNDIFSNPHFIWKNTDVKLLEPSSHSHKSDKYTETYLSKVESGSDSSEYVDAWNASYVKMPCSPRNIYHENGQTVLRWSIIEKALSSPIDTIEDYIKAVITYNGRFTDSWNFKHLEAALHLQPSYAPLLPKIADLALKLPNLIPQAYFLFMFRNTTKSTDHKVLCILHYFHRIFSTNEPPRGVVTYTRRCLDKTIPFAYSNVPIKSVAFGVSSTCLIEDAGPDTIQVNFANRFLGGGVLRGGCVQEEILCCIRPELLIGLLFFESMESNEALIIEGTERYSRYTGYGNTFKWAGDFNEALDAKNTRDEQGRWKGAVVAIDAIPFNKTEPQFDIAPIRRELNKAYAGFSDDLAPYRPLPKVVVSGNWGCGAFGGNKELKCKLPLFFHSWSIKYNLVICPTNELVTVKSWPTIDNPWRDKLDTSKPGTYPSNFLVSKEEFKYVEMLKPQSVIPLPPPGIEITPSGWIPPRPELSLKKPYTIVRSRNHMLPVYLRIKKKKRPEQTHGHRMLTVIKNVGGDLSALAAELEVLLKPKCEAGHFLCQVDEATQKIVIDGIFVEEVAKYLLDNGF</sequence>
<dbReference type="Proteomes" id="UP000274504">
    <property type="component" value="Unassembled WGS sequence"/>
</dbReference>